<evidence type="ECO:0000313" key="2">
    <source>
        <dbReference type="EMBL" id="KAJ5546336.1"/>
    </source>
</evidence>
<accession>A0AAD6CZK7</accession>
<sequence length="64" mass="7155">MQLVALFLFLAILGHGLASPVKRTTVFEVHGLCATLYSDNTLGTLQFKVQNPRINLEDSCYISW</sequence>
<dbReference type="AlphaFoldDB" id="A0AAD6CZK7"/>
<dbReference type="Proteomes" id="UP001220324">
    <property type="component" value="Unassembled WGS sequence"/>
</dbReference>
<feature type="signal peptide" evidence="1">
    <location>
        <begin position="1"/>
        <end position="18"/>
    </location>
</feature>
<evidence type="ECO:0000313" key="3">
    <source>
        <dbReference type="Proteomes" id="UP001220324"/>
    </source>
</evidence>
<name>A0AAD6CZK7_9EURO</name>
<proteinExistence type="predicted"/>
<gene>
    <name evidence="2" type="ORF">N7494_003921</name>
</gene>
<keyword evidence="1" id="KW-0732">Signal</keyword>
<reference evidence="2 3" key="1">
    <citation type="journal article" date="2023" name="IMA Fungus">
        <title>Comparative genomic study of the Penicillium genus elucidates a diverse pangenome and 15 lateral gene transfer events.</title>
        <authorList>
            <person name="Petersen C."/>
            <person name="Sorensen T."/>
            <person name="Nielsen M.R."/>
            <person name="Sondergaard T.E."/>
            <person name="Sorensen J.L."/>
            <person name="Fitzpatrick D.A."/>
            <person name="Frisvad J.C."/>
            <person name="Nielsen K.L."/>
        </authorList>
    </citation>
    <scope>NUCLEOTIDE SEQUENCE [LARGE SCALE GENOMIC DNA]</scope>
    <source>
        <strain evidence="2 3">IBT 35679</strain>
    </source>
</reference>
<protein>
    <submittedName>
        <fullName evidence="2">Uncharacterized protein</fullName>
    </submittedName>
</protein>
<comment type="caution">
    <text evidence="2">The sequence shown here is derived from an EMBL/GenBank/DDBJ whole genome shotgun (WGS) entry which is preliminary data.</text>
</comment>
<organism evidence="2 3">
    <name type="scientific">Penicillium frequentans</name>
    <dbReference type="NCBI Taxonomy" id="3151616"/>
    <lineage>
        <taxon>Eukaryota</taxon>
        <taxon>Fungi</taxon>
        <taxon>Dikarya</taxon>
        <taxon>Ascomycota</taxon>
        <taxon>Pezizomycotina</taxon>
        <taxon>Eurotiomycetes</taxon>
        <taxon>Eurotiomycetidae</taxon>
        <taxon>Eurotiales</taxon>
        <taxon>Aspergillaceae</taxon>
        <taxon>Penicillium</taxon>
    </lineage>
</organism>
<dbReference type="EMBL" id="JAQIZZ010000003">
    <property type="protein sequence ID" value="KAJ5546336.1"/>
    <property type="molecule type" value="Genomic_DNA"/>
</dbReference>
<feature type="chain" id="PRO_5042080154" evidence="1">
    <location>
        <begin position="19"/>
        <end position="64"/>
    </location>
</feature>
<keyword evidence="3" id="KW-1185">Reference proteome</keyword>
<evidence type="ECO:0000256" key="1">
    <source>
        <dbReference type="SAM" id="SignalP"/>
    </source>
</evidence>